<evidence type="ECO:0000313" key="8">
    <source>
        <dbReference type="EnsemblPlants" id="OMERI03G17820.1"/>
    </source>
</evidence>
<evidence type="ECO:0000259" key="6">
    <source>
        <dbReference type="Pfam" id="PF08392"/>
    </source>
</evidence>
<evidence type="ECO:0000256" key="2">
    <source>
        <dbReference type="ARBA" id="ARBA00022679"/>
    </source>
</evidence>
<dbReference type="GO" id="GO:0016747">
    <property type="term" value="F:acyltransferase activity, transferring groups other than amino-acyl groups"/>
    <property type="evidence" value="ECO:0007669"/>
    <property type="project" value="InterPro"/>
</dbReference>
<feature type="signal peptide" evidence="5">
    <location>
        <begin position="1"/>
        <end position="20"/>
    </location>
</feature>
<dbReference type="SUPFAM" id="SSF53901">
    <property type="entry name" value="Thiolase-like"/>
    <property type="match status" value="3"/>
</dbReference>
<feature type="domain" description="Beta-ketoacyl-[acyl-carrier-protein] synthase III C-terminal" evidence="7">
    <location>
        <begin position="385"/>
        <end position="434"/>
    </location>
</feature>
<dbReference type="GO" id="GO:0016020">
    <property type="term" value="C:membrane"/>
    <property type="evidence" value="ECO:0007669"/>
    <property type="project" value="InterPro"/>
</dbReference>
<dbReference type="UniPathway" id="UPA00094"/>
<evidence type="ECO:0000256" key="4">
    <source>
        <dbReference type="PIRNR" id="PIRNR036417"/>
    </source>
</evidence>
<dbReference type="Pfam" id="PF08392">
    <property type="entry name" value="FAE1_CUT1_RppA"/>
    <property type="match status" value="1"/>
</dbReference>
<evidence type="ECO:0000256" key="3">
    <source>
        <dbReference type="ARBA" id="ARBA00023315"/>
    </source>
</evidence>
<dbReference type="Gramene" id="OMERI03G17820.1">
    <property type="protein sequence ID" value="OMERI03G17820.1"/>
    <property type="gene ID" value="OMERI03G17820"/>
</dbReference>
<keyword evidence="5" id="KW-0732">Signal</keyword>
<dbReference type="HOGENOM" id="CLU_013238_3_1_1"/>
<comment type="similarity">
    <text evidence="1 4">Belongs to the thiolase-like superfamily. Chalcone/stilbene synthases family.</text>
</comment>
<dbReference type="AlphaFoldDB" id="A0A0E0D1F8"/>
<dbReference type="GO" id="GO:0006633">
    <property type="term" value="P:fatty acid biosynthetic process"/>
    <property type="evidence" value="ECO:0007669"/>
    <property type="project" value="UniProtKB-UniPathway"/>
</dbReference>
<keyword evidence="3 4" id="KW-0012">Acyltransferase</keyword>
<reference evidence="8" key="2">
    <citation type="submission" date="2018-05" db="EMBL/GenBank/DDBJ databases">
        <title>OmerRS3 (Oryza meridionalis Reference Sequence Version 3).</title>
        <authorList>
            <person name="Zhang J."/>
            <person name="Kudrna D."/>
            <person name="Lee S."/>
            <person name="Talag J."/>
            <person name="Welchert J."/>
            <person name="Wing R.A."/>
        </authorList>
    </citation>
    <scope>NUCLEOTIDE SEQUENCE [LARGE SCALE GENOMIC DNA]</scope>
    <source>
        <strain evidence="8">cv. OR44</strain>
    </source>
</reference>
<accession>A0A0E0D1F8</accession>
<dbReference type="InterPro" id="IPR012392">
    <property type="entry name" value="3-ktacl-CoA_syn"/>
</dbReference>
<dbReference type="CDD" id="cd00831">
    <property type="entry name" value="CHS_like"/>
    <property type="match status" value="1"/>
</dbReference>
<dbReference type="Proteomes" id="UP000008021">
    <property type="component" value="Chromosome 3"/>
</dbReference>
<dbReference type="PANTHER" id="PTHR31561">
    <property type="entry name" value="3-KETOACYL-COA SYNTHASE"/>
    <property type="match status" value="1"/>
</dbReference>
<keyword evidence="2 4" id="KW-0808">Transferase</keyword>
<feature type="domain" description="FAE" evidence="6">
    <location>
        <begin position="29"/>
        <end position="314"/>
    </location>
</feature>
<organism evidence="8">
    <name type="scientific">Oryza meridionalis</name>
    <dbReference type="NCBI Taxonomy" id="40149"/>
    <lineage>
        <taxon>Eukaryota</taxon>
        <taxon>Viridiplantae</taxon>
        <taxon>Streptophyta</taxon>
        <taxon>Embryophyta</taxon>
        <taxon>Tracheophyta</taxon>
        <taxon>Spermatophyta</taxon>
        <taxon>Magnoliopsida</taxon>
        <taxon>Liliopsida</taxon>
        <taxon>Poales</taxon>
        <taxon>Poaceae</taxon>
        <taxon>BOP clade</taxon>
        <taxon>Oryzoideae</taxon>
        <taxon>Oryzeae</taxon>
        <taxon>Oryzinae</taxon>
        <taxon>Oryza</taxon>
    </lineage>
</organism>
<sequence>MELTPLLAVVLFLPPPLAVAHMAWTAASRRRGMRCYLLDYVCYKPADDLTLTTELACAIVQRNERLGIPEFRFLVRLISRTGLGDRTYAPRNLLDGREELAAQRDSVDEMDACFDGAVPELLARTGLRARDVDVLVVNVNGFFPEPCLASRVVRRYGMREDVAAYNLSGMGCSGTLVAVDVARNAMRARSPRPVVALVVSTESLAPHWYAGKERTMMLAQCLFRCGGAAVLLSSDQAHRGRAKMELRRLVRSTTAASDDAYSCIMQREDDDGLRGASISKALPKAALRAFAANLQRLLPRVLPAMEIARLAADLAWQNLLQRRRHRGQTKLKINLKAGVDHICLHAGGVAVIDAVKKSFGLEERDVEPSRMTLHRWGNTSASSVWYVLSWGNTSASSVWYVLSYMEAKGRLRRGDKVLMVTFGSGFKCNSCVWEVAGDMADKGAWADCIDAYPPESKPSPFLEKFTWINDEAADESSSPFWRT</sequence>
<dbReference type="InterPro" id="IPR013601">
    <property type="entry name" value="FAE1_typ3_polyketide_synth"/>
</dbReference>
<evidence type="ECO:0000256" key="1">
    <source>
        <dbReference type="ARBA" id="ARBA00005531"/>
    </source>
</evidence>
<dbReference type="InterPro" id="IPR013747">
    <property type="entry name" value="ACP_syn_III_C"/>
</dbReference>
<dbReference type="PIRSF" id="PIRSF036417">
    <property type="entry name" value="3-ktacl-CoA_syn"/>
    <property type="match status" value="1"/>
</dbReference>
<evidence type="ECO:0000313" key="9">
    <source>
        <dbReference type="Proteomes" id="UP000008021"/>
    </source>
</evidence>
<protein>
    <recommendedName>
        <fullName evidence="4">3-ketoacyl-CoA synthase</fullName>
        <ecNumber evidence="4">2.3.1.-</ecNumber>
    </recommendedName>
</protein>
<feature type="chain" id="PRO_5002356774" description="3-ketoacyl-CoA synthase" evidence="5">
    <location>
        <begin position="21"/>
        <end position="483"/>
    </location>
</feature>
<proteinExistence type="inferred from homology"/>
<dbReference type="eggNOG" id="ENOG502QPV6">
    <property type="taxonomic scope" value="Eukaryota"/>
</dbReference>
<evidence type="ECO:0000256" key="5">
    <source>
        <dbReference type="SAM" id="SignalP"/>
    </source>
</evidence>
<dbReference type="EC" id="2.3.1.-" evidence="4"/>
<evidence type="ECO:0000259" key="7">
    <source>
        <dbReference type="Pfam" id="PF08541"/>
    </source>
</evidence>
<dbReference type="Pfam" id="PF08541">
    <property type="entry name" value="ACP_syn_III_C"/>
    <property type="match status" value="1"/>
</dbReference>
<dbReference type="STRING" id="40149.A0A0E0D1F8"/>
<name>A0A0E0D1F8_9ORYZ</name>
<dbReference type="Gene3D" id="3.40.47.10">
    <property type="match status" value="2"/>
</dbReference>
<dbReference type="InterPro" id="IPR016039">
    <property type="entry name" value="Thiolase-like"/>
</dbReference>
<keyword evidence="9" id="KW-1185">Reference proteome</keyword>
<reference evidence="8" key="1">
    <citation type="submission" date="2015-04" db="UniProtKB">
        <authorList>
            <consortium name="EnsemblPlants"/>
        </authorList>
    </citation>
    <scope>IDENTIFICATION</scope>
</reference>
<comment type="pathway">
    <text evidence="4">Lipid metabolism; fatty acid biosynthesis.</text>
</comment>
<dbReference type="EnsemblPlants" id="OMERI03G17820.1">
    <property type="protein sequence ID" value="OMERI03G17820.1"/>
    <property type="gene ID" value="OMERI03G17820"/>
</dbReference>